<dbReference type="SUPFAM" id="SSF50156">
    <property type="entry name" value="PDZ domain-like"/>
    <property type="match status" value="1"/>
</dbReference>
<organism evidence="4 5">
    <name type="scientific">Gimesia fumaroli</name>
    <dbReference type="NCBI Taxonomy" id="2527976"/>
    <lineage>
        <taxon>Bacteria</taxon>
        <taxon>Pseudomonadati</taxon>
        <taxon>Planctomycetota</taxon>
        <taxon>Planctomycetia</taxon>
        <taxon>Planctomycetales</taxon>
        <taxon>Planctomycetaceae</taxon>
        <taxon>Gimesia</taxon>
    </lineage>
</organism>
<dbReference type="InterPro" id="IPR001478">
    <property type="entry name" value="PDZ"/>
</dbReference>
<dbReference type="Proteomes" id="UP000318313">
    <property type="component" value="Chromosome"/>
</dbReference>
<accession>A0A518IID2</accession>
<keyword evidence="2" id="KW-0732">Signal</keyword>
<feature type="signal peptide" evidence="2">
    <location>
        <begin position="1"/>
        <end position="24"/>
    </location>
</feature>
<dbReference type="Gene3D" id="2.30.42.10">
    <property type="match status" value="1"/>
</dbReference>
<dbReference type="InterPro" id="IPR036034">
    <property type="entry name" value="PDZ_sf"/>
</dbReference>
<evidence type="ECO:0000259" key="3">
    <source>
        <dbReference type="SMART" id="SM00228"/>
    </source>
</evidence>
<dbReference type="RefSeq" id="WP_145312076.1">
    <property type="nucleotide sequence ID" value="NZ_CP037452.1"/>
</dbReference>
<feature type="region of interest" description="Disordered" evidence="1">
    <location>
        <begin position="188"/>
        <end position="225"/>
    </location>
</feature>
<proteinExistence type="predicted"/>
<keyword evidence="4" id="KW-0378">Hydrolase</keyword>
<dbReference type="KEGG" id="gfm:Enr17x_48690"/>
<feature type="compositionally biased region" description="Basic and acidic residues" evidence="1">
    <location>
        <begin position="30"/>
        <end position="41"/>
    </location>
</feature>
<evidence type="ECO:0000256" key="1">
    <source>
        <dbReference type="SAM" id="MobiDB-lite"/>
    </source>
</evidence>
<feature type="domain" description="PDZ" evidence="3">
    <location>
        <begin position="87"/>
        <end position="164"/>
    </location>
</feature>
<dbReference type="OrthoDB" id="290772at2"/>
<feature type="compositionally biased region" description="Polar residues" evidence="1">
    <location>
        <begin position="47"/>
        <end position="58"/>
    </location>
</feature>
<feature type="compositionally biased region" description="Polar residues" evidence="1">
    <location>
        <begin position="188"/>
        <end position="197"/>
    </location>
</feature>
<dbReference type="EMBL" id="CP037452">
    <property type="protein sequence ID" value="QDV52800.1"/>
    <property type="molecule type" value="Genomic_DNA"/>
</dbReference>
<dbReference type="SMART" id="SM00228">
    <property type="entry name" value="PDZ"/>
    <property type="match status" value="1"/>
</dbReference>
<sequence precursor="true">MKKYQWFFFSGIVFSLLAAQQLLADETPLKAERPGQAETKQKRVAAQPNQMRPANGTNANAVKGKFRITSHPTGEAEERNFVGIVTEPIPAALAAQLNSMMKAGQGVGVKLVLPDSPAQQAGIKIFDVLTTFNGKAITSSDALRKFVMDSPKGSKIKLGVIRASQHQLIEVTLTEKLFRFHKFSVSPVGQNSAQASNPQKKIPSQPKPKQEGPIATRSTDSDPLGRKLPLGFSHLPVTSTQNLSLLYIGNLKKGYSVEVSYQDVNDTLQTQKFKGNLKEIRNQVVDMPDHVQMMINERLRELKLALQGNPPFRFQMKGHLQGNARFIRVFLSRGTKDKSVRMVELDHHLGNRPALNVNQILGNQVFTQELNQLNPTIQQQIKVTLQRVRIPTAQVRVDNPI</sequence>
<feature type="region of interest" description="Disordered" evidence="1">
    <location>
        <begin position="30"/>
        <end position="58"/>
    </location>
</feature>
<dbReference type="AlphaFoldDB" id="A0A518IID2"/>
<dbReference type="EC" id="3.4.21.107" evidence="4"/>
<dbReference type="GO" id="GO:0006508">
    <property type="term" value="P:proteolysis"/>
    <property type="evidence" value="ECO:0007669"/>
    <property type="project" value="UniProtKB-KW"/>
</dbReference>
<keyword evidence="4" id="KW-0645">Protease</keyword>
<dbReference type="GO" id="GO:0008233">
    <property type="term" value="F:peptidase activity"/>
    <property type="evidence" value="ECO:0007669"/>
    <property type="project" value="UniProtKB-KW"/>
</dbReference>
<evidence type="ECO:0000256" key="2">
    <source>
        <dbReference type="SAM" id="SignalP"/>
    </source>
</evidence>
<dbReference type="Pfam" id="PF13180">
    <property type="entry name" value="PDZ_2"/>
    <property type="match status" value="1"/>
</dbReference>
<feature type="chain" id="PRO_5021965807" evidence="2">
    <location>
        <begin position="25"/>
        <end position="401"/>
    </location>
</feature>
<reference evidence="4 5" key="1">
    <citation type="submission" date="2019-03" db="EMBL/GenBank/DDBJ databases">
        <title>Deep-cultivation of Planctomycetes and their phenomic and genomic characterization uncovers novel biology.</title>
        <authorList>
            <person name="Wiegand S."/>
            <person name="Jogler M."/>
            <person name="Boedeker C."/>
            <person name="Pinto D."/>
            <person name="Vollmers J."/>
            <person name="Rivas-Marin E."/>
            <person name="Kohn T."/>
            <person name="Peeters S.H."/>
            <person name="Heuer A."/>
            <person name="Rast P."/>
            <person name="Oberbeckmann S."/>
            <person name="Bunk B."/>
            <person name="Jeske O."/>
            <person name="Meyerdierks A."/>
            <person name="Storesund J.E."/>
            <person name="Kallscheuer N."/>
            <person name="Luecker S."/>
            <person name="Lage O.M."/>
            <person name="Pohl T."/>
            <person name="Merkel B.J."/>
            <person name="Hornburger P."/>
            <person name="Mueller R.-W."/>
            <person name="Bruemmer F."/>
            <person name="Labrenz M."/>
            <person name="Spormann A.M."/>
            <person name="Op den Camp H."/>
            <person name="Overmann J."/>
            <person name="Amann R."/>
            <person name="Jetten M.S.M."/>
            <person name="Mascher T."/>
            <person name="Medema M.H."/>
            <person name="Devos D.P."/>
            <person name="Kaster A.-K."/>
            <person name="Ovreas L."/>
            <person name="Rohde M."/>
            <person name="Galperin M.Y."/>
            <person name="Jogler C."/>
        </authorList>
    </citation>
    <scope>NUCLEOTIDE SEQUENCE [LARGE SCALE GENOMIC DNA]</scope>
    <source>
        <strain evidence="4 5">Enr17</strain>
    </source>
</reference>
<evidence type="ECO:0000313" key="5">
    <source>
        <dbReference type="Proteomes" id="UP000318313"/>
    </source>
</evidence>
<gene>
    <name evidence="4" type="primary">degP_3</name>
    <name evidence="4" type="ORF">Enr17x_48690</name>
</gene>
<protein>
    <submittedName>
        <fullName evidence="4">Periplasmic serine endoprotease DegP</fullName>
        <ecNumber evidence="4">3.4.21.107</ecNumber>
    </submittedName>
</protein>
<evidence type="ECO:0000313" key="4">
    <source>
        <dbReference type="EMBL" id="QDV52800.1"/>
    </source>
</evidence>
<name>A0A518IID2_9PLAN</name>
<keyword evidence="5" id="KW-1185">Reference proteome</keyword>